<name>A0A4D6L4R7_VIGUN</name>
<organism evidence="1 2">
    <name type="scientific">Vigna unguiculata</name>
    <name type="common">Cowpea</name>
    <dbReference type="NCBI Taxonomy" id="3917"/>
    <lineage>
        <taxon>Eukaryota</taxon>
        <taxon>Viridiplantae</taxon>
        <taxon>Streptophyta</taxon>
        <taxon>Embryophyta</taxon>
        <taxon>Tracheophyta</taxon>
        <taxon>Spermatophyta</taxon>
        <taxon>Magnoliopsida</taxon>
        <taxon>eudicotyledons</taxon>
        <taxon>Gunneridae</taxon>
        <taxon>Pentapetalae</taxon>
        <taxon>rosids</taxon>
        <taxon>fabids</taxon>
        <taxon>Fabales</taxon>
        <taxon>Fabaceae</taxon>
        <taxon>Papilionoideae</taxon>
        <taxon>50 kb inversion clade</taxon>
        <taxon>NPAAA clade</taxon>
        <taxon>indigoferoid/millettioid clade</taxon>
        <taxon>Phaseoleae</taxon>
        <taxon>Vigna</taxon>
    </lineage>
</organism>
<evidence type="ECO:0000313" key="1">
    <source>
        <dbReference type="EMBL" id="QCD83507.1"/>
    </source>
</evidence>
<reference evidence="1 2" key="1">
    <citation type="submission" date="2019-04" db="EMBL/GenBank/DDBJ databases">
        <title>An improved genome assembly and genetic linkage map for asparagus bean, Vigna unguiculata ssp. sesquipedialis.</title>
        <authorList>
            <person name="Xia Q."/>
            <person name="Zhang R."/>
            <person name="Dong Y."/>
        </authorList>
    </citation>
    <scope>NUCLEOTIDE SEQUENCE [LARGE SCALE GENOMIC DNA]</scope>
    <source>
        <tissue evidence="1">Leaf</tissue>
    </source>
</reference>
<keyword evidence="2" id="KW-1185">Reference proteome</keyword>
<evidence type="ECO:0000313" key="2">
    <source>
        <dbReference type="Proteomes" id="UP000501690"/>
    </source>
</evidence>
<dbReference type="Proteomes" id="UP000501690">
    <property type="component" value="Linkage Group LG2"/>
</dbReference>
<dbReference type="EMBL" id="CP039346">
    <property type="protein sequence ID" value="QCD83507.1"/>
    <property type="molecule type" value="Genomic_DNA"/>
</dbReference>
<dbReference type="AlphaFoldDB" id="A0A4D6L4R7"/>
<sequence length="75" mass="8302">MVHFPGIKSAGADSILWRGLDRACANALVLQLKFDLFAHRKFTCSKRNVSAYSQVSSVFKERGKDGVSRGKEAQD</sequence>
<accession>A0A4D6L4R7</accession>
<gene>
    <name evidence="1" type="ORF">DEO72_LG2g3852</name>
</gene>
<proteinExistence type="predicted"/>
<protein>
    <submittedName>
        <fullName evidence="1">Uncharacterized protein</fullName>
    </submittedName>
</protein>